<evidence type="ECO:0008006" key="5">
    <source>
        <dbReference type="Google" id="ProtNLM"/>
    </source>
</evidence>
<dbReference type="Gene3D" id="1.20.5.110">
    <property type="match status" value="1"/>
</dbReference>
<dbReference type="Gene3D" id="1.25.40.10">
    <property type="entry name" value="Tetratricopeptide repeat domain"/>
    <property type="match status" value="1"/>
</dbReference>
<evidence type="ECO:0000313" key="4">
    <source>
        <dbReference type="Proteomes" id="UP001162891"/>
    </source>
</evidence>
<reference evidence="4" key="1">
    <citation type="journal article" date="2022" name="Int. J. Syst. Evol. Microbiol.">
        <title>Anaeromyxobacter oryzae sp. nov., Anaeromyxobacter diazotrophicus sp. nov. and Anaeromyxobacter paludicola sp. nov., isolated from paddy soils.</title>
        <authorList>
            <person name="Itoh H."/>
            <person name="Xu Z."/>
            <person name="Mise K."/>
            <person name="Masuda Y."/>
            <person name="Ushijima N."/>
            <person name="Hayakawa C."/>
            <person name="Shiratori Y."/>
            <person name="Senoo K."/>
        </authorList>
    </citation>
    <scope>NUCLEOTIDE SEQUENCE [LARGE SCALE GENOMIC DNA]</scope>
    <source>
        <strain evidence="4">Red232</strain>
    </source>
</reference>
<keyword evidence="4" id="KW-1185">Reference proteome</keyword>
<evidence type="ECO:0000313" key="3">
    <source>
        <dbReference type="EMBL" id="BDG04915.1"/>
    </source>
</evidence>
<dbReference type="InterPro" id="IPR019734">
    <property type="entry name" value="TPR_rpt"/>
</dbReference>
<proteinExistence type="predicted"/>
<sequence>MTLRTTTLAAPALVLALSACWVPLEQGRQMEARLDRIESTQSDHGRRIDEQQKVLQGRVAAVDKKIVEVQQKIDELNQAARRSGADLGVQLSRLQDEVARLRGEEEVARHDLSELDKSIATYRARTDKRFAGLQGKGALDEVLAQEKLETLPKQDDKAAFFQLAQKTEGDGDTAVARALYDEYVKRFPNDPNAAEAAYRSGELLSAQKRWRDAVVAYGWVYEHAPKSDRLPDSMLGMGNAMLELEDLRKDAPVVLRELVDRFPKTPAAARAKERLARLQASESPPPPAEGKKKAAAKKK</sequence>
<evidence type="ECO:0000256" key="1">
    <source>
        <dbReference type="SAM" id="Coils"/>
    </source>
</evidence>
<dbReference type="InterPro" id="IPR011990">
    <property type="entry name" value="TPR-like_helical_dom_sf"/>
</dbReference>
<dbReference type="EMBL" id="AP025591">
    <property type="protein sequence ID" value="BDG04915.1"/>
    <property type="molecule type" value="Genomic_DNA"/>
</dbReference>
<name>A0ABM7WZK0_9BACT</name>
<protein>
    <recommendedName>
        <fullName evidence="5">Cell division coordinator CpoB</fullName>
    </recommendedName>
</protein>
<accession>A0ABM7WZK0</accession>
<dbReference type="Proteomes" id="UP001162891">
    <property type="component" value="Chromosome"/>
</dbReference>
<feature type="coiled-coil region" evidence="1">
    <location>
        <begin position="59"/>
        <end position="111"/>
    </location>
</feature>
<organism evidence="3 4">
    <name type="scientific">Anaeromyxobacter oryzae</name>
    <dbReference type="NCBI Taxonomy" id="2918170"/>
    <lineage>
        <taxon>Bacteria</taxon>
        <taxon>Pseudomonadati</taxon>
        <taxon>Myxococcota</taxon>
        <taxon>Myxococcia</taxon>
        <taxon>Myxococcales</taxon>
        <taxon>Cystobacterineae</taxon>
        <taxon>Anaeromyxobacteraceae</taxon>
        <taxon>Anaeromyxobacter</taxon>
    </lineage>
</organism>
<feature type="region of interest" description="Disordered" evidence="2">
    <location>
        <begin position="270"/>
        <end position="299"/>
    </location>
</feature>
<keyword evidence="1" id="KW-0175">Coiled coil</keyword>
<evidence type="ECO:0000256" key="2">
    <source>
        <dbReference type="SAM" id="MobiDB-lite"/>
    </source>
</evidence>
<dbReference type="RefSeq" id="WP_248353429.1">
    <property type="nucleotide sequence ID" value="NZ_AP025591.1"/>
</dbReference>
<dbReference type="PROSITE" id="PS51257">
    <property type="entry name" value="PROKAR_LIPOPROTEIN"/>
    <property type="match status" value="1"/>
</dbReference>
<dbReference type="Pfam" id="PF13174">
    <property type="entry name" value="TPR_6"/>
    <property type="match status" value="1"/>
</dbReference>
<dbReference type="SUPFAM" id="SSF48452">
    <property type="entry name" value="TPR-like"/>
    <property type="match status" value="1"/>
</dbReference>
<gene>
    <name evidence="3" type="ORF">AMOR_39110</name>
</gene>